<keyword evidence="5" id="KW-1185">Reference proteome</keyword>
<evidence type="ECO:0000259" key="3">
    <source>
        <dbReference type="PROSITE" id="PS50158"/>
    </source>
</evidence>
<evidence type="ECO:0000256" key="1">
    <source>
        <dbReference type="PROSITE-ProRule" id="PRU00047"/>
    </source>
</evidence>
<dbReference type="EMBL" id="JAAWWB010000038">
    <property type="protein sequence ID" value="KAG6737274.1"/>
    <property type="molecule type" value="Genomic_DNA"/>
</dbReference>
<keyword evidence="1" id="KW-0862">Zinc</keyword>
<dbReference type="Proteomes" id="UP000886885">
    <property type="component" value="Chromosome 19D"/>
</dbReference>
<dbReference type="Pfam" id="PF00098">
    <property type="entry name" value="zf-CCHC"/>
    <property type="match status" value="1"/>
</dbReference>
<feature type="region of interest" description="Disordered" evidence="2">
    <location>
        <begin position="126"/>
        <end position="157"/>
    </location>
</feature>
<gene>
    <name evidence="4" type="ORF">POTOM_058788</name>
</gene>
<dbReference type="OrthoDB" id="1934635at2759"/>
<evidence type="ECO:0000313" key="4">
    <source>
        <dbReference type="EMBL" id="KAG6737274.1"/>
    </source>
</evidence>
<dbReference type="GO" id="GO:0003676">
    <property type="term" value="F:nucleic acid binding"/>
    <property type="evidence" value="ECO:0007669"/>
    <property type="project" value="InterPro"/>
</dbReference>
<keyword evidence="1" id="KW-0863">Zinc-finger</keyword>
<sequence length="179" mass="20499">MITQAEFRIFLRETQQALQAIQTTLARLAIGNNLQRESEASRENYSHERDPIPRRQLAYENELSDDEEYVVHMRNMSSTCFDTIDRDNAYGRVRITNIPQGNRTMQAYVEEFHKLSLRNNLLETDVQQPGSSGAPAKTTGIVPPEAPRNPYAQPDSNKCYRCGQPGHQFNQCPRRSTVI</sequence>
<accession>A0A8X8C2I9</accession>
<name>A0A8X8C2I9_POPTO</name>
<reference evidence="4" key="1">
    <citation type="journal article" date="2020" name="bioRxiv">
        <title>Hybrid origin of Populus tomentosa Carr. identified through genome sequencing and phylogenomic analysis.</title>
        <authorList>
            <person name="An X."/>
            <person name="Gao K."/>
            <person name="Chen Z."/>
            <person name="Li J."/>
            <person name="Yang X."/>
            <person name="Yang X."/>
            <person name="Zhou J."/>
            <person name="Guo T."/>
            <person name="Zhao T."/>
            <person name="Huang S."/>
            <person name="Miao D."/>
            <person name="Khan W.U."/>
            <person name="Rao P."/>
            <person name="Ye M."/>
            <person name="Lei B."/>
            <person name="Liao W."/>
            <person name="Wang J."/>
            <person name="Ji L."/>
            <person name="Li Y."/>
            <person name="Guo B."/>
            <person name="Mustafa N.S."/>
            <person name="Li S."/>
            <person name="Yun Q."/>
            <person name="Keller S.R."/>
            <person name="Mao J."/>
            <person name="Zhang R."/>
            <person name="Strauss S.H."/>
        </authorList>
    </citation>
    <scope>NUCLEOTIDE SEQUENCE</scope>
    <source>
        <strain evidence="4">GM15</strain>
        <tissue evidence="4">Leaf</tissue>
    </source>
</reference>
<feature type="domain" description="CCHC-type" evidence="3">
    <location>
        <begin position="158"/>
        <end position="174"/>
    </location>
</feature>
<dbReference type="InterPro" id="IPR001878">
    <property type="entry name" value="Znf_CCHC"/>
</dbReference>
<proteinExistence type="predicted"/>
<dbReference type="PROSITE" id="PS50158">
    <property type="entry name" value="ZF_CCHC"/>
    <property type="match status" value="1"/>
</dbReference>
<protein>
    <recommendedName>
        <fullName evidence="3">CCHC-type domain-containing protein</fullName>
    </recommendedName>
</protein>
<comment type="caution">
    <text evidence="4">The sequence shown here is derived from an EMBL/GenBank/DDBJ whole genome shotgun (WGS) entry which is preliminary data.</text>
</comment>
<dbReference type="GO" id="GO:0008270">
    <property type="term" value="F:zinc ion binding"/>
    <property type="evidence" value="ECO:0007669"/>
    <property type="project" value="UniProtKB-KW"/>
</dbReference>
<dbReference type="AlphaFoldDB" id="A0A8X8C2I9"/>
<dbReference type="SMART" id="SM00343">
    <property type="entry name" value="ZnF_C2HC"/>
    <property type="match status" value="1"/>
</dbReference>
<keyword evidence="1" id="KW-0479">Metal-binding</keyword>
<evidence type="ECO:0000256" key="2">
    <source>
        <dbReference type="SAM" id="MobiDB-lite"/>
    </source>
</evidence>
<evidence type="ECO:0000313" key="5">
    <source>
        <dbReference type="Proteomes" id="UP000886885"/>
    </source>
</evidence>
<organism evidence="4 5">
    <name type="scientific">Populus tomentosa</name>
    <name type="common">Chinese white poplar</name>
    <dbReference type="NCBI Taxonomy" id="118781"/>
    <lineage>
        <taxon>Eukaryota</taxon>
        <taxon>Viridiplantae</taxon>
        <taxon>Streptophyta</taxon>
        <taxon>Embryophyta</taxon>
        <taxon>Tracheophyta</taxon>
        <taxon>Spermatophyta</taxon>
        <taxon>Magnoliopsida</taxon>
        <taxon>eudicotyledons</taxon>
        <taxon>Gunneridae</taxon>
        <taxon>Pentapetalae</taxon>
        <taxon>rosids</taxon>
        <taxon>fabids</taxon>
        <taxon>Malpighiales</taxon>
        <taxon>Salicaceae</taxon>
        <taxon>Saliceae</taxon>
        <taxon>Populus</taxon>
    </lineage>
</organism>